<name>A0ABW4JDT3_9BACL</name>
<proteinExistence type="predicted"/>
<gene>
    <name evidence="1" type="ORF">ACFSB2_07275</name>
</gene>
<evidence type="ECO:0000313" key="1">
    <source>
        <dbReference type="EMBL" id="MFD1674506.1"/>
    </source>
</evidence>
<comment type="caution">
    <text evidence="1">The sequence shown here is derived from an EMBL/GenBank/DDBJ whole genome shotgun (WGS) entry which is preliminary data.</text>
</comment>
<accession>A0ABW4JDT3</accession>
<evidence type="ECO:0000313" key="2">
    <source>
        <dbReference type="Proteomes" id="UP001597079"/>
    </source>
</evidence>
<dbReference type="EMBL" id="JBHUCX010000020">
    <property type="protein sequence ID" value="MFD1674506.1"/>
    <property type="molecule type" value="Genomic_DNA"/>
</dbReference>
<keyword evidence="2" id="KW-1185">Reference proteome</keyword>
<organism evidence="1 2">
    <name type="scientific">Alicyclobacillus fodiniaquatilis</name>
    <dbReference type="NCBI Taxonomy" id="1661150"/>
    <lineage>
        <taxon>Bacteria</taxon>
        <taxon>Bacillati</taxon>
        <taxon>Bacillota</taxon>
        <taxon>Bacilli</taxon>
        <taxon>Bacillales</taxon>
        <taxon>Alicyclobacillaceae</taxon>
        <taxon>Alicyclobacillus</taxon>
    </lineage>
</organism>
<reference evidence="2" key="1">
    <citation type="journal article" date="2019" name="Int. J. Syst. Evol. Microbiol.">
        <title>The Global Catalogue of Microorganisms (GCM) 10K type strain sequencing project: providing services to taxonomists for standard genome sequencing and annotation.</title>
        <authorList>
            <consortium name="The Broad Institute Genomics Platform"/>
            <consortium name="The Broad Institute Genome Sequencing Center for Infectious Disease"/>
            <person name="Wu L."/>
            <person name="Ma J."/>
        </authorList>
    </citation>
    <scope>NUCLEOTIDE SEQUENCE [LARGE SCALE GENOMIC DNA]</scope>
    <source>
        <strain evidence="2">CGMCC 1.12286</strain>
    </source>
</reference>
<dbReference type="Proteomes" id="UP001597079">
    <property type="component" value="Unassembled WGS sequence"/>
</dbReference>
<protein>
    <recommendedName>
        <fullName evidence="3">DUF3052 family protein</fullName>
    </recommendedName>
</protein>
<dbReference type="RefSeq" id="WP_377942372.1">
    <property type="nucleotide sequence ID" value="NZ_JBHUCX010000020.1"/>
</dbReference>
<sequence>MAESELLKKLKYKGGRILLVHAPEGYSLGEEDAGEAAGRYPFIQVFVTSAENVRAEIPHLLTLLDVDGVFWLTYPKQSSGIKTDINRDILANMIQDETEFRVVSNVSIDATWSALRLRQKDKVKSRA</sequence>
<evidence type="ECO:0008006" key="3">
    <source>
        <dbReference type="Google" id="ProtNLM"/>
    </source>
</evidence>